<organism evidence="6 7">
    <name type="scientific">Smittium mucronatum</name>
    <dbReference type="NCBI Taxonomy" id="133383"/>
    <lineage>
        <taxon>Eukaryota</taxon>
        <taxon>Fungi</taxon>
        <taxon>Fungi incertae sedis</taxon>
        <taxon>Zoopagomycota</taxon>
        <taxon>Kickxellomycotina</taxon>
        <taxon>Harpellomycetes</taxon>
        <taxon>Harpellales</taxon>
        <taxon>Legeriomycetaceae</taxon>
        <taxon>Smittium</taxon>
    </lineage>
</organism>
<evidence type="ECO:0000256" key="4">
    <source>
        <dbReference type="ARBA" id="ARBA00023163"/>
    </source>
</evidence>
<evidence type="ECO:0000313" key="6">
    <source>
        <dbReference type="EMBL" id="OLY85058.1"/>
    </source>
</evidence>
<dbReference type="Proteomes" id="UP000187455">
    <property type="component" value="Unassembled WGS sequence"/>
</dbReference>
<dbReference type="InterPro" id="IPR021629">
    <property type="entry name" value="Mediator_Med23"/>
</dbReference>
<evidence type="ECO:0000256" key="1">
    <source>
        <dbReference type="ARBA" id="ARBA00004123"/>
    </source>
</evidence>
<comment type="subcellular location">
    <subcellularLocation>
        <location evidence="1">Nucleus</location>
    </subcellularLocation>
</comment>
<dbReference type="GO" id="GO:0006357">
    <property type="term" value="P:regulation of transcription by RNA polymerase II"/>
    <property type="evidence" value="ECO:0007669"/>
    <property type="project" value="TreeGrafter"/>
</dbReference>
<evidence type="ECO:0000256" key="3">
    <source>
        <dbReference type="ARBA" id="ARBA00023015"/>
    </source>
</evidence>
<keyword evidence="4" id="KW-0804">Transcription</keyword>
<dbReference type="GO" id="GO:0010628">
    <property type="term" value="P:positive regulation of gene expression"/>
    <property type="evidence" value="ECO:0007669"/>
    <property type="project" value="TreeGrafter"/>
</dbReference>
<dbReference type="GO" id="GO:0005667">
    <property type="term" value="C:transcription regulator complex"/>
    <property type="evidence" value="ECO:0007669"/>
    <property type="project" value="TreeGrafter"/>
</dbReference>
<comment type="caution">
    <text evidence="6">The sequence shown here is derived from an EMBL/GenBank/DDBJ whole genome shotgun (WGS) entry which is preliminary data.</text>
</comment>
<accession>A0A1R0H7J3</accession>
<gene>
    <name evidence="6" type="ORF">AYI68_g765</name>
</gene>
<reference evidence="6 7" key="1">
    <citation type="journal article" date="2016" name="Mol. Biol. Evol.">
        <title>Genome-Wide Survey of Gut Fungi (Harpellales) Reveals the First Horizontally Transferred Ubiquitin Gene from a Mosquito Host.</title>
        <authorList>
            <person name="Wang Y."/>
            <person name="White M.M."/>
            <person name="Kvist S."/>
            <person name="Moncalvo J.M."/>
        </authorList>
    </citation>
    <scope>NUCLEOTIDE SEQUENCE [LARGE SCALE GENOMIC DNA]</scope>
    <source>
        <strain evidence="6 7">ALG-7-W6</strain>
    </source>
</reference>
<evidence type="ECO:0000256" key="2">
    <source>
        <dbReference type="ARBA" id="ARBA00010222"/>
    </source>
</evidence>
<dbReference type="STRING" id="133383.A0A1R0H7J3"/>
<name>A0A1R0H7J3_9FUNG</name>
<dbReference type="PANTHER" id="PTHR12691">
    <property type="entry name" value="MEDIATOR OF RNA POLYMERASE II TRANSCRIPTION SUBUNIT 23"/>
    <property type="match status" value="1"/>
</dbReference>
<dbReference type="PANTHER" id="PTHR12691:SF10">
    <property type="entry name" value="MEDIATOR OF RNA POLYMERASE II TRANSCRIPTION SUBUNIT 23"/>
    <property type="match status" value="1"/>
</dbReference>
<dbReference type="OrthoDB" id="9982951at2759"/>
<dbReference type="EMBL" id="LSSL01000254">
    <property type="protein sequence ID" value="OLY85058.1"/>
    <property type="molecule type" value="Genomic_DNA"/>
</dbReference>
<keyword evidence="3" id="KW-0805">Transcription regulation</keyword>
<keyword evidence="7" id="KW-1185">Reference proteome</keyword>
<comment type="similarity">
    <text evidence="2">Belongs to the Mediator complex subunit 23 family.</text>
</comment>
<evidence type="ECO:0000313" key="7">
    <source>
        <dbReference type="Proteomes" id="UP000187455"/>
    </source>
</evidence>
<protein>
    <submittedName>
        <fullName evidence="6">Mediator of RNA polymerase II transcription subunit 23</fullName>
    </submittedName>
</protein>
<sequence>MSQFSSLKKDNVISNKFGILLEEVKYLFVTDRTRSWDMAFNMIDEIVSWAFELIYSHSLSNDAPIPDLTNSQMHNNIPHAPILSSTSNSNLQSFLANFISGDIGQTPNFAQFNKTNLGTTEKSFSIHNQNRLNSAERPSFYIPNHSIKPFISEKSCRRIVRHIWYQLVSTSEEDSTFFKNRTKKNSVKHRPWKNCFQAFLNLVHIFMGSSGTRSYPSFISHFNIIQDLDPGAAVAENGILPIEMQYIVDVCVARKRRLARVAFPPDTMWPMVSHASRQHTEKHIYDQIGYACLRDTLSRTELERGPSAEKYIADLLYQRAAIDEVYTCIKNHRMMKKKTIKELQRYVYIPQNSSKDDMLEDSPKIQPPTQDKISNGLRSLEMIEDSKLLLDVLVQKIEYTVRYIQKCSDFKRPVGKEEYPPEHVAVPKNLRFWERINEIADQIFFFVQTNAISYNDIHDRLYSLVLSESSEISTVPRLEKDNTLIWLLLQLFHIEKVAVETISKDFSSSENFLADFLDMYSEDQIHSKDSFYLRDLSLQSVLSHQQQNIKDRVGIKLRHPKINKIMKYTQAFYKFQTQFGNDYKKNVIDNSFTLFQNPSIEEVIKIASISQARQYIVPNTIYGYLVPFNYKDVPLQNPNTRYLKGGIINYKVLDYINVGSKHRLLQIIYKMMLSHELGPQFQFQVNPPKNDVTCVSPYVLDVVYKLLYNSPYTNELMMKEILEKLRLCDKVMAMVKLQYDPDFLVALMNPDYHGVPITSYPHIYKLSEEEIKLQYVKPVQFWFNCSLLYRNAIMVVSRIMLIRGSGDISGLSIDECLIGLSNRPSNWAPQVLQYMAPQVLDHYMREKRHIHSCPKIQSVNEILEDERIGPVLRCEVVDQTEIDQVVQILIAKFSISVQKQTLFLCLLWQMEYNRILENKKTSTKFVSIVRKVLLRFQKSFKTEHSSVLMDYAVKQVKSGCLVDEASGEPILSGDKYESQLKKTFAVLERFVWLFMFIRNEHVLYGLVRGEFDIRNDPIRMRLIHYLLIESPGFSARLDDWKSLDFPGRYWEAEDYYSKQIRYLNKNPEYFEYEYYLLLNNEPIDPPTQLALPMYYENEMVRLLPVLEYALDRLIEAEQTDLLIELLDHFGMLFRLDQVPLNSLYNILFVYFGSPTLHNSRLIRSLSLSLLDLTQQQFSPELETFLLRSTTLSKSENLLADLSYANSLETNKDYVLGLMDRIGVVLSRNTSGLELKPGLPEIHYREIPNPVLLVLTECIVEVLIWWCISQESKTAITSPLLEIDTSREFDEIKDELDKSIKVWKKSLSVRASEYTLVHTWLNLVLEISIMPTTERKSHDLYKKAKCIPTTYFHVTGIFANTLPIDLMAAPYIKFLVNIVFFCKELDVTSTIRPIFNIKNLVDSFENLPKDYYVSNWDFERPVEDQSTVRSSDIFENYVHNLRDGTQNLPNAYSTMLHSILHYGGMRAFLVLSDTIKQLADGDSKPVNCHDFPLSLKGDILSFESDLYARETLPGEGNGSFINTRPSDNKIHTDIQLLYIISAIAPILYRLELIPNLFSSIIENLFRLAVQISNRLYPLKLSEIVTTVAFEVVVDFFYFSKSKFSQSKFDWKNLESHYNQMPNGVKNRFRNLIYD</sequence>
<keyword evidence="5" id="KW-0539">Nucleus</keyword>
<proteinExistence type="inferred from homology"/>
<evidence type="ECO:0000256" key="5">
    <source>
        <dbReference type="ARBA" id="ARBA00023242"/>
    </source>
</evidence>
<dbReference type="GO" id="GO:0016592">
    <property type="term" value="C:mediator complex"/>
    <property type="evidence" value="ECO:0007669"/>
    <property type="project" value="TreeGrafter"/>
</dbReference>